<dbReference type="PANTHER" id="PTHR14969:SF13">
    <property type="entry name" value="AT30094P"/>
    <property type="match status" value="1"/>
</dbReference>
<feature type="transmembrane region" description="Helical" evidence="1">
    <location>
        <begin position="53"/>
        <end position="73"/>
    </location>
</feature>
<organism evidence="3 4">
    <name type="scientific">Selenomonas ruminis</name>
    <dbReference type="NCBI Taxonomy" id="2593411"/>
    <lineage>
        <taxon>Bacteria</taxon>
        <taxon>Bacillati</taxon>
        <taxon>Bacillota</taxon>
        <taxon>Negativicutes</taxon>
        <taxon>Selenomonadales</taxon>
        <taxon>Selenomonadaceae</taxon>
        <taxon>Selenomonas</taxon>
    </lineage>
</organism>
<evidence type="ECO:0000313" key="4">
    <source>
        <dbReference type="Proteomes" id="UP000323646"/>
    </source>
</evidence>
<dbReference type="InterPro" id="IPR036938">
    <property type="entry name" value="PAP2/HPO_sf"/>
</dbReference>
<dbReference type="InterPro" id="IPR000326">
    <property type="entry name" value="PAP2/HPO"/>
</dbReference>
<name>A0A5D6WB20_9FIRM</name>
<feature type="transmembrane region" description="Helical" evidence="1">
    <location>
        <begin position="146"/>
        <end position="163"/>
    </location>
</feature>
<feature type="transmembrane region" description="Helical" evidence="1">
    <location>
        <begin position="122"/>
        <end position="140"/>
    </location>
</feature>
<dbReference type="OrthoDB" id="9789113at2"/>
<proteinExistence type="predicted"/>
<dbReference type="SMART" id="SM00014">
    <property type="entry name" value="acidPPc"/>
    <property type="match status" value="1"/>
</dbReference>
<keyword evidence="1" id="KW-0472">Membrane</keyword>
<keyword evidence="4" id="KW-1185">Reference proteome</keyword>
<keyword evidence="1" id="KW-1133">Transmembrane helix</keyword>
<evidence type="ECO:0000259" key="2">
    <source>
        <dbReference type="SMART" id="SM00014"/>
    </source>
</evidence>
<sequence>MDESLLLFLQQNIRTDFLTPVLMLITSIGHYGAIWLLIAVLFSLHQSTRQQGILSLIALLLSGGIAACLKQLVMRPRPFLQIPEILPLGLPPHSFSFPSGHTVCAFAAAFILWRTCTGWQRFLFMFFAIVMAFSRLYAGVHYPTDVLGGIIVAFVGSSITWHLRNKIFNQSKNDR</sequence>
<dbReference type="SUPFAM" id="SSF48317">
    <property type="entry name" value="Acid phosphatase/Vanadium-dependent haloperoxidase"/>
    <property type="match status" value="1"/>
</dbReference>
<accession>A0A5D6WB20</accession>
<protein>
    <submittedName>
        <fullName evidence="3">Phosphatase PAP2 family protein</fullName>
    </submittedName>
</protein>
<keyword evidence="1" id="KW-0812">Transmembrane</keyword>
<gene>
    <name evidence="3" type="ORF">FZ040_03670</name>
</gene>
<evidence type="ECO:0000256" key="1">
    <source>
        <dbReference type="SAM" id="Phobius"/>
    </source>
</evidence>
<comment type="caution">
    <text evidence="3">The sequence shown here is derived from an EMBL/GenBank/DDBJ whole genome shotgun (WGS) entry which is preliminary data.</text>
</comment>
<feature type="domain" description="Phosphatidic acid phosphatase type 2/haloperoxidase" evidence="2">
    <location>
        <begin position="53"/>
        <end position="161"/>
    </location>
</feature>
<dbReference type="Proteomes" id="UP000323646">
    <property type="component" value="Unassembled WGS sequence"/>
</dbReference>
<dbReference type="EMBL" id="VTOY01000001">
    <property type="protein sequence ID" value="TYZ25126.1"/>
    <property type="molecule type" value="Genomic_DNA"/>
</dbReference>
<dbReference type="Pfam" id="PF01569">
    <property type="entry name" value="PAP2"/>
    <property type="match status" value="1"/>
</dbReference>
<dbReference type="AlphaFoldDB" id="A0A5D6WB20"/>
<feature type="transmembrane region" description="Helical" evidence="1">
    <location>
        <begin position="20"/>
        <end position="41"/>
    </location>
</feature>
<dbReference type="PANTHER" id="PTHR14969">
    <property type="entry name" value="SPHINGOSINE-1-PHOSPHATE PHOSPHOHYDROLASE"/>
    <property type="match status" value="1"/>
</dbReference>
<dbReference type="Gene3D" id="1.20.144.10">
    <property type="entry name" value="Phosphatidic acid phosphatase type 2/haloperoxidase"/>
    <property type="match status" value="2"/>
</dbReference>
<dbReference type="RefSeq" id="WP_149170730.1">
    <property type="nucleotide sequence ID" value="NZ_VTOY01000001.1"/>
</dbReference>
<evidence type="ECO:0000313" key="3">
    <source>
        <dbReference type="EMBL" id="TYZ25126.1"/>
    </source>
</evidence>
<reference evidence="3 4" key="1">
    <citation type="submission" date="2019-08" db="EMBL/GenBank/DDBJ databases">
        <title>Selenomonas sp. mPRGC5 and Selenomonas sp. mPRGC8 isolated from ruminal fluid of dairy goat (Capra hircus).</title>
        <authorList>
            <person name="Poothong S."/>
            <person name="Nuengjamnong C."/>
            <person name="Tanasupawat S."/>
        </authorList>
    </citation>
    <scope>NUCLEOTIDE SEQUENCE [LARGE SCALE GENOMIC DNA]</scope>
    <source>
        <strain evidence="4">mPRGC5</strain>
    </source>
</reference>
<feature type="transmembrane region" description="Helical" evidence="1">
    <location>
        <begin position="93"/>
        <end position="113"/>
    </location>
</feature>